<dbReference type="Pfam" id="PF02423">
    <property type="entry name" value="OCD_Mu_crystall"/>
    <property type="match status" value="1"/>
</dbReference>
<evidence type="ECO:0000313" key="1">
    <source>
        <dbReference type="EMBL" id="SNT47162.1"/>
    </source>
</evidence>
<dbReference type="RefSeq" id="WP_089228114.1">
    <property type="nucleotide sequence ID" value="NZ_FZOF01000028.1"/>
</dbReference>
<dbReference type="Gene3D" id="3.40.50.720">
    <property type="entry name" value="NAD(P)-binding Rossmann-like Domain"/>
    <property type="match status" value="1"/>
</dbReference>
<dbReference type="InterPro" id="IPR003462">
    <property type="entry name" value="ODC_Mu_crystall"/>
</dbReference>
<dbReference type="GO" id="GO:0005737">
    <property type="term" value="C:cytoplasm"/>
    <property type="evidence" value="ECO:0007669"/>
    <property type="project" value="TreeGrafter"/>
</dbReference>
<dbReference type="PANTHER" id="PTHR13812:SF19">
    <property type="entry name" value="KETIMINE REDUCTASE MU-CRYSTALLIN"/>
    <property type="match status" value="1"/>
</dbReference>
<sequence length="313" mass="32089">MTVPVLGPAEIEAAARPGLVLDAVRAALIAHAAGRTTVPPPTHLNFPAADGDCHVKTGWIDGSDDFTVKIASGFYRNPLRGEPVNHGLVCVISAHTGRVRAVLDDGGRLTAWRTAAAGALAGHALARHDARSVGVFGTGEQARLQVRWLAMLRPVGPVLVHGRDERRAAAFCDHLAGHGLSAAPAPAAEAAGADIVVTATPAVAPVLDADAVRPGTHVTAVGADMPHKNELPPALFARAGVIATDDHEQCLHHGDLAHAVRAGAVPRDADVPLGALLLTPPDRTDTAVTIADLTGVGALDAAVASAVVRELLR</sequence>
<protein>
    <submittedName>
        <fullName evidence="1">Ornithine cyclodeaminase</fullName>
    </submittedName>
</protein>
<dbReference type="Proteomes" id="UP000198280">
    <property type="component" value="Unassembled WGS sequence"/>
</dbReference>
<dbReference type="InterPro" id="IPR023401">
    <property type="entry name" value="ODC_N"/>
</dbReference>
<reference evidence="1 2" key="1">
    <citation type="submission" date="2017-06" db="EMBL/GenBank/DDBJ databases">
        <authorList>
            <person name="Kim H.J."/>
            <person name="Triplett B.A."/>
        </authorList>
    </citation>
    <scope>NUCLEOTIDE SEQUENCE [LARGE SCALE GENOMIC DNA]</scope>
    <source>
        <strain evidence="1 2">CGMCC 4.1858</strain>
    </source>
</reference>
<dbReference type="PANTHER" id="PTHR13812">
    <property type="entry name" value="KETIMINE REDUCTASE MU-CRYSTALLIN"/>
    <property type="match status" value="1"/>
</dbReference>
<organism evidence="1 2">
    <name type="scientific">Actinacidiphila glaucinigra</name>
    <dbReference type="NCBI Taxonomy" id="235986"/>
    <lineage>
        <taxon>Bacteria</taxon>
        <taxon>Bacillati</taxon>
        <taxon>Actinomycetota</taxon>
        <taxon>Actinomycetes</taxon>
        <taxon>Kitasatosporales</taxon>
        <taxon>Streptomycetaceae</taxon>
        <taxon>Actinacidiphila</taxon>
    </lineage>
</organism>
<gene>
    <name evidence="1" type="ORF">SAMN05216252_128105</name>
</gene>
<dbReference type="AlphaFoldDB" id="A0A239MYC2"/>
<dbReference type="EMBL" id="FZOF01000028">
    <property type="protein sequence ID" value="SNT47162.1"/>
    <property type="molecule type" value="Genomic_DNA"/>
</dbReference>
<dbReference type="SUPFAM" id="SSF51735">
    <property type="entry name" value="NAD(P)-binding Rossmann-fold domains"/>
    <property type="match status" value="1"/>
</dbReference>
<proteinExistence type="predicted"/>
<accession>A0A239MYC2</accession>
<evidence type="ECO:0000313" key="2">
    <source>
        <dbReference type="Proteomes" id="UP000198280"/>
    </source>
</evidence>
<dbReference type="Gene3D" id="3.30.1780.10">
    <property type="entry name" value="ornithine cyclodeaminase, domain 1"/>
    <property type="match status" value="1"/>
</dbReference>
<keyword evidence="2" id="KW-1185">Reference proteome</keyword>
<dbReference type="OrthoDB" id="7209364at2"/>
<name>A0A239MYC2_9ACTN</name>
<dbReference type="PIRSF" id="PIRSF001439">
    <property type="entry name" value="CryM"/>
    <property type="match status" value="1"/>
</dbReference>
<dbReference type="InterPro" id="IPR036291">
    <property type="entry name" value="NAD(P)-bd_dom_sf"/>
</dbReference>